<evidence type="ECO:0000313" key="1">
    <source>
        <dbReference type="EMBL" id="OIO15507.1"/>
    </source>
</evidence>
<sequence length="348" mass="37298">MKKTTTKLDKIGSVLKDVKLSFEVLTISSVNPLEGESIVVQVLGAQKKYGEIEMSDGRMSKMREGDIIAGVLGERKALEGIVGVIPKKVNCGDVLNILNLGGVIGTAVSWNKDFVSSPVKVKVLGSILANKKTLNIHNFSLKPEMKLNSKIPIITVIGTAMGVGKTTVATELIHTLVKQKGLKVSAAKLTGVATQRDILAMKDVGALSTLTFHDVGLTSTLNNHDGVVIATKTILNTLSKDKPEIIVVELGDGIIGWYGVEKLLNDKEFIHSISFTIVCAHDLVGAVGAKDILEKKGIQCNFFAGPVANNTAGTDYLEKILKIPSADIRDDKSKLLKVLEKKGVIKHD</sequence>
<comment type="caution">
    <text evidence="1">The sequence shown here is derived from an EMBL/GenBank/DDBJ whole genome shotgun (WGS) entry which is preliminary data.</text>
</comment>
<reference evidence="1 2" key="1">
    <citation type="journal article" date="2016" name="Environ. Microbiol.">
        <title>Genomic resolution of a cold subsurface aquifer community provides metabolic insights for novel microbes adapted to high CO concentrations.</title>
        <authorList>
            <person name="Probst A.J."/>
            <person name="Castelle C.J."/>
            <person name="Singh A."/>
            <person name="Brown C.T."/>
            <person name="Anantharaman K."/>
            <person name="Sharon I."/>
            <person name="Hug L.A."/>
            <person name="Burstein D."/>
            <person name="Emerson J.B."/>
            <person name="Thomas B.C."/>
            <person name="Banfield J.F."/>
        </authorList>
    </citation>
    <scope>NUCLEOTIDE SEQUENCE [LARGE SCALE GENOMIC DNA]</scope>
    <source>
        <strain evidence="1">CG1_02_37_22</strain>
    </source>
</reference>
<proteinExistence type="predicted"/>
<dbReference type="InterPro" id="IPR027417">
    <property type="entry name" value="P-loop_NTPase"/>
</dbReference>
<gene>
    <name evidence="1" type="ORF">AUJ73_00530</name>
</gene>
<dbReference type="STRING" id="1805209.AUJ73_00530"/>
<dbReference type="SUPFAM" id="SSF52540">
    <property type="entry name" value="P-loop containing nucleoside triphosphate hydrolases"/>
    <property type="match status" value="1"/>
</dbReference>
<accession>A0A1J4TWY2</accession>
<evidence type="ECO:0008006" key="3">
    <source>
        <dbReference type="Google" id="ProtNLM"/>
    </source>
</evidence>
<dbReference type="Proteomes" id="UP000183120">
    <property type="component" value="Unassembled WGS sequence"/>
</dbReference>
<protein>
    <recommendedName>
        <fullName evidence="3">DUF1611 domain-containing protein</fullName>
    </recommendedName>
</protein>
<evidence type="ECO:0000313" key="2">
    <source>
        <dbReference type="Proteomes" id="UP000183120"/>
    </source>
</evidence>
<name>A0A1J4TWY2_9BACT</name>
<dbReference type="Gene3D" id="3.40.50.300">
    <property type="entry name" value="P-loop containing nucleotide triphosphate hydrolases"/>
    <property type="match status" value="1"/>
</dbReference>
<dbReference type="AlphaFoldDB" id="A0A1J4TWY2"/>
<dbReference type="EMBL" id="MNUY01000008">
    <property type="protein sequence ID" value="OIO15507.1"/>
    <property type="molecule type" value="Genomic_DNA"/>
</dbReference>
<organism evidence="1 2">
    <name type="scientific">Candidatus Gottesmanbacteria bacterium CG1_02_37_22</name>
    <dbReference type="NCBI Taxonomy" id="1805209"/>
    <lineage>
        <taxon>Bacteria</taxon>
        <taxon>Candidatus Gottesmaniibacteriota</taxon>
    </lineage>
</organism>